<dbReference type="AlphaFoldDB" id="A0A411HKB5"/>
<sequence>MTRAITYNSINTRIFFPRTNLARENLLPRCLLAALLVSVVAITLGAPLTAQATTIGCTGTTGDSHALIVAITNANDSASGGDTIDLGAGCTYTFTVADNWWYGPNALPPIASNVVINGHGSTLLASHIDGPTPITANAFRFFYISGGLELRAANLTLNNLTLSGGYAKGGDSLIGGGGSGMGGAIFNQGYLTLNALTITGNTAIGGSGGAPAESGGGGGGMGQNGQSNNDGGGFGADYGAFGGAGNIYLTDYNGGGGGGGFIFGANGIPQIPDDGSGGLGGGLGGLGSMSADGGNGGRSFFYSGYGGNFGLGGIGVHYGQGSFGGGGGGSGAGGGKAGYLAVGGSGGFGGGGGGGRTGGSGGFGGGGGGNNTSATGGSGGDGGFGGGAGGGATGYGNGASGAGFGGAIFNHTGILTLINVTINGNSAQGGTGTTSGSGLGGAIFNLNGTVNLNFCTIAGNSVSGTNGTDTSKGAGDGAIYSLAFGNKIQDGTASIASMTIRNSIIYANAGASNGLVNNVVTGTLASNTGNIAQLIYGGGNIVDSTANFGTATNSGPAPLVANPNVGPLQNNGGNTLTMALAAGSPAIDAGMACAGNTPATDQIGNARVWARAPDLGAYEYASQAGSNDDIFGGNFDAANQCP</sequence>
<dbReference type="KEGG" id="xbc:ELE36_11615"/>
<proteinExistence type="predicted"/>
<accession>A0A411HKB5</accession>
<dbReference type="OrthoDB" id="3403180at2"/>
<organism evidence="2 3">
    <name type="scientific">Pseudolysobacter antarcticus</name>
    <dbReference type="NCBI Taxonomy" id="2511995"/>
    <lineage>
        <taxon>Bacteria</taxon>
        <taxon>Pseudomonadati</taxon>
        <taxon>Pseudomonadota</taxon>
        <taxon>Gammaproteobacteria</taxon>
        <taxon>Lysobacterales</taxon>
        <taxon>Rhodanobacteraceae</taxon>
        <taxon>Pseudolysobacter</taxon>
    </lineage>
</organism>
<dbReference type="Proteomes" id="UP000291562">
    <property type="component" value="Chromosome"/>
</dbReference>
<dbReference type="EMBL" id="CP035704">
    <property type="protein sequence ID" value="QBB70943.1"/>
    <property type="molecule type" value="Genomic_DNA"/>
</dbReference>
<evidence type="ECO:0000313" key="2">
    <source>
        <dbReference type="EMBL" id="QBB70943.1"/>
    </source>
</evidence>
<name>A0A411HKB5_9GAMM</name>
<feature type="region of interest" description="Disordered" evidence="1">
    <location>
        <begin position="209"/>
        <end position="228"/>
    </location>
</feature>
<gene>
    <name evidence="2" type="ORF">ELE36_11615</name>
</gene>
<evidence type="ECO:0000313" key="3">
    <source>
        <dbReference type="Proteomes" id="UP000291562"/>
    </source>
</evidence>
<protein>
    <submittedName>
        <fullName evidence="2">Uncharacterized protein</fullName>
    </submittedName>
</protein>
<dbReference type="RefSeq" id="WP_129833464.1">
    <property type="nucleotide sequence ID" value="NZ_CP035704.1"/>
</dbReference>
<reference evidence="2 3" key="1">
    <citation type="submission" date="2019-01" db="EMBL/GenBank/DDBJ databases">
        <title>Pseudolysobacter antarctica gen. nov., sp. nov., isolated from Fildes Peninsula, Antarctica.</title>
        <authorList>
            <person name="Wei Z."/>
            <person name="Peng F."/>
        </authorList>
    </citation>
    <scope>NUCLEOTIDE SEQUENCE [LARGE SCALE GENOMIC DNA]</scope>
    <source>
        <strain evidence="2 3">AQ6-296</strain>
    </source>
</reference>
<dbReference type="NCBIfam" id="NF041518">
    <property type="entry name" value="choice_anch_Q"/>
    <property type="match status" value="1"/>
</dbReference>
<keyword evidence="3" id="KW-1185">Reference proteome</keyword>
<feature type="compositionally biased region" description="Gly residues" evidence="1">
    <location>
        <begin position="209"/>
        <end position="223"/>
    </location>
</feature>
<evidence type="ECO:0000256" key="1">
    <source>
        <dbReference type="SAM" id="MobiDB-lite"/>
    </source>
</evidence>
<dbReference type="InterPro" id="IPR059226">
    <property type="entry name" value="Choice_anch_Q_dom"/>
</dbReference>